<evidence type="ECO:0008006" key="4">
    <source>
        <dbReference type="Google" id="ProtNLM"/>
    </source>
</evidence>
<dbReference type="EMBL" id="SSNZ01000010">
    <property type="protein sequence ID" value="THF47960.1"/>
    <property type="molecule type" value="Genomic_DNA"/>
</dbReference>
<evidence type="ECO:0000256" key="1">
    <source>
        <dbReference type="SAM" id="SignalP"/>
    </source>
</evidence>
<dbReference type="OrthoDB" id="9805336at2"/>
<dbReference type="AlphaFoldDB" id="A0A4S3ZR17"/>
<evidence type="ECO:0000313" key="3">
    <source>
        <dbReference type="Proteomes" id="UP000307507"/>
    </source>
</evidence>
<gene>
    <name evidence="2" type="ORF">E6C50_16130</name>
</gene>
<name>A0A4S3ZR17_9FLAO</name>
<feature type="signal peptide" evidence="1">
    <location>
        <begin position="1"/>
        <end position="18"/>
    </location>
</feature>
<keyword evidence="1" id="KW-0732">Signal</keyword>
<sequence length="442" mass="48403">MRKILVASCCLFISSLYAQEHFSGINTTRRTGILNASVNPAELSNLSNRYEVNIFNTSVNVSNNKISFKDIVNGGNLEDKIFEGDKAVNMRLDAEILGPSFAMKHDKWTFAVTSSAKIKANLIDVDVNLANAVRNSFIGSSIIALDHNQRVNALTWGEIGFSASRIVFEDHQHKFSGGATFKLLFPGSYANIAADKFSGTVTNVLGDVELTNAHAALNVSYSGALADGFTDSSNFNQFFGNGIHGYAVDLGVNYQWKEQDDSGYKINAGLAVRNIGSMTFKADNNVSRNYSLSVEGLQSFDLNQFEGVDNVKEIEQILINSGYVTIDNTTKDFKIKMPTLISAYADVHVHNKWYVTAYMQQKVVDDTKNDLATAQNVITITPRFSAQDYEIYSPWSSNEISGITGGIGFRLGGFYLGSGSIVTALINNSKQADAYLGFRIGF</sequence>
<accession>A0A4S3ZR17</accession>
<feature type="chain" id="PRO_5020260905" description="DUF5723 domain-containing protein" evidence="1">
    <location>
        <begin position="19"/>
        <end position="442"/>
    </location>
</feature>
<dbReference type="Proteomes" id="UP000307507">
    <property type="component" value="Unassembled WGS sequence"/>
</dbReference>
<dbReference type="RefSeq" id="WP_136404274.1">
    <property type="nucleotide sequence ID" value="NZ_SSNZ01000010.1"/>
</dbReference>
<comment type="caution">
    <text evidence="2">The sequence shown here is derived from an EMBL/GenBank/DDBJ whole genome shotgun (WGS) entry which is preliminary data.</text>
</comment>
<organism evidence="2 3">
    <name type="scientific">Flavobacterium supellecticarium</name>
    <dbReference type="NCBI Taxonomy" id="2565924"/>
    <lineage>
        <taxon>Bacteria</taxon>
        <taxon>Pseudomonadati</taxon>
        <taxon>Bacteroidota</taxon>
        <taxon>Flavobacteriia</taxon>
        <taxon>Flavobacteriales</taxon>
        <taxon>Flavobacteriaceae</taxon>
        <taxon>Flavobacterium</taxon>
    </lineage>
</organism>
<evidence type="ECO:0000313" key="2">
    <source>
        <dbReference type="EMBL" id="THF47960.1"/>
    </source>
</evidence>
<proteinExistence type="predicted"/>
<reference evidence="2 3" key="1">
    <citation type="submission" date="2019-04" db="EMBL/GenBank/DDBJ databases">
        <title>Flavobacterium sp. nov. isolated from construction timber.</title>
        <authorList>
            <person name="Lin S.-Y."/>
            <person name="Chang C.-T."/>
            <person name="Young C.-C."/>
        </authorList>
    </citation>
    <scope>NUCLEOTIDE SEQUENCE [LARGE SCALE GENOMIC DNA]</scope>
    <source>
        <strain evidence="2 3">CC-CTC003</strain>
    </source>
</reference>
<keyword evidence="3" id="KW-1185">Reference proteome</keyword>
<protein>
    <recommendedName>
        <fullName evidence="4">DUF5723 domain-containing protein</fullName>
    </recommendedName>
</protein>